<dbReference type="EMBL" id="LAZR01018515">
    <property type="protein sequence ID" value="KKL96117.1"/>
    <property type="molecule type" value="Genomic_DNA"/>
</dbReference>
<feature type="non-terminal residue" evidence="1">
    <location>
        <position position="49"/>
    </location>
</feature>
<accession>A0A0F9JAH7</accession>
<proteinExistence type="predicted"/>
<reference evidence="1" key="1">
    <citation type="journal article" date="2015" name="Nature">
        <title>Complex archaea that bridge the gap between prokaryotes and eukaryotes.</title>
        <authorList>
            <person name="Spang A."/>
            <person name="Saw J.H."/>
            <person name="Jorgensen S.L."/>
            <person name="Zaremba-Niedzwiedzka K."/>
            <person name="Martijn J."/>
            <person name="Lind A.E."/>
            <person name="van Eijk R."/>
            <person name="Schleper C."/>
            <person name="Guy L."/>
            <person name="Ettema T.J."/>
        </authorList>
    </citation>
    <scope>NUCLEOTIDE SEQUENCE</scope>
</reference>
<dbReference type="AlphaFoldDB" id="A0A0F9JAH7"/>
<evidence type="ECO:0008006" key="2">
    <source>
        <dbReference type="Google" id="ProtNLM"/>
    </source>
</evidence>
<protein>
    <recommendedName>
        <fullName evidence="2">Phorbol-ester/DAG-type domain-containing protein</fullName>
    </recommendedName>
</protein>
<evidence type="ECO:0000313" key="1">
    <source>
        <dbReference type="EMBL" id="KKL96117.1"/>
    </source>
</evidence>
<name>A0A0F9JAH7_9ZZZZ</name>
<organism evidence="1">
    <name type="scientific">marine sediment metagenome</name>
    <dbReference type="NCBI Taxonomy" id="412755"/>
    <lineage>
        <taxon>unclassified sequences</taxon>
        <taxon>metagenomes</taxon>
        <taxon>ecological metagenomes</taxon>
    </lineage>
</organism>
<comment type="caution">
    <text evidence="1">The sequence shown here is derived from an EMBL/GenBank/DDBJ whole genome shotgun (WGS) entry which is preliminary data.</text>
</comment>
<sequence>MRPGHHTCVVCTWGILVEDVLHCEHCGATMHRECAVHGKYCKECTTRKP</sequence>
<gene>
    <name evidence="1" type="ORF">LCGC14_1847630</name>
</gene>